<dbReference type="GO" id="GO:0052873">
    <property type="term" value="F:FMN reductase (NADPH) activity"/>
    <property type="evidence" value="ECO:0007669"/>
    <property type="project" value="UniProtKB-EC"/>
</dbReference>
<dbReference type="EC" id="1.5.1.38" evidence="7"/>
<evidence type="ECO:0000256" key="3">
    <source>
        <dbReference type="ARBA" id="ARBA00022643"/>
    </source>
</evidence>
<dbReference type="Proteomes" id="UP000316199">
    <property type="component" value="Unassembled WGS sequence"/>
</dbReference>
<dbReference type="InterPro" id="IPR016446">
    <property type="entry name" value="Flavin_OxRdtase_Frp"/>
</dbReference>
<evidence type="ECO:0000256" key="1">
    <source>
        <dbReference type="ARBA" id="ARBA00008366"/>
    </source>
</evidence>
<dbReference type="InterPro" id="IPR000415">
    <property type="entry name" value="Nitroreductase-like"/>
</dbReference>
<evidence type="ECO:0000259" key="6">
    <source>
        <dbReference type="Pfam" id="PF00881"/>
    </source>
</evidence>
<evidence type="ECO:0000256" key="2">
    <source>
        <dbReference type="ARBA" id="ARBA00022630"/>
    </source>
</evidence>
<proteinExistence type="inferred from homology"/>
<dbReference type="NCBIfam" id="NF008033">
    <property type="entry name" value="PRK10765.1"/>
    <property type="match status" value="1"/>
</dbReference>
<evidence type="ECO:0000256" key="4">
    <source>
        <dbReference type="ARBA" id="ARBA00023002"/>
    </source>
</evidence>
<dbReference type="PIRSF" id="PIRSF005426">
    <property type="entry name" value="Frp"/>
    <property type="match status" value="1"/>
</dbReference>
<dbReference type="SUPFAM" id="SSF55469">
    <property type="entry name" value="FMN-dependent nitroreductase-like"/>
    <property type="match status" value="1"/>
</dbReference>
<keyword evidence="3 5" id="KW-0288">FMN</keyword>
<dbReference type="CDD" id="cd02146">
    <property type="entry name" value="NfsA-like"/>
    <property type="match status" value="1"/>
</dbReference>
<comment type="similarity">
    <text evidence="1 5">Belongs to the flavin oxidoreductase frp family.</text>
</comment>
<evidence type="ECO:0000313" key="8">
    <source>
        <dbReference type="Proteomes" id="UP000316199"/>
    </source>
</evidence>
<evidence type="ECO:0000256" key="5">
    <source>
        <dbReference type="PIRNR" id="PIRNR005426"/>
    </source>
</evidence>
<keyword evidence="4 5" id="KW-0560">Oxidoreductase</keyword>
<dbReference type="EMBL" id="SHAG01000064">
    <property type="protein sequence ID" value="RZO74737.1"/>
    <property type="molecule type" value="Genomic_DNA"/>
</dbReference>
<name>A0A520RX30_9GAMM</name>
<gene>
    <name evidence="7" type="primary">nfsA</name>
    <name evidence="7" type="ORF">EVA68_08510</name>
</gene>
<dbReference type="Gene3D" id="3.40.109.10">
    <property type="entry name" value="NADH Oxidase"/>
    <property type="match status" value="1"/>
</dbReference>
<feature type="domain" description="Nitroreductase" evidence="6">
    <location>
        <begin position="9"/>
        <end position="163"/>
    </location>
</feature>
<dbReference type="AlphaFoldDB" id="A0A520RX30"/>
<dbReference type="PANTHER" id="PTHR43425:SF2">
    <property type="entry name" value="OXYGEN-INSENSITIVE NADPH NITROREDUCTASE"/>
    <property type="match status" value="1"/>
</dbReference>
<organism evidence="7 8">
    <name type="scientific">OM182 bacterium</name>
    <dbReference type="NCBI Taxonomy" id="2510334"/>
    <lineage>
        <taxon>Bacteria</taxon>
        <taxon>Pseudomonadati</taxon>
        <taxon>Pseudomonadota</taxon>
        <taxon>Gammaproteobacteria</taxon>
        <taxon>OMG group</taxon>
        <taxon>OM182 clade</taxon>
    </lineage>
</organism>
<dbReference type="Pfam" id="PF00881">
    <property type="entry name" value="Nitroreductase"/>
    <property type="match status" value="1"/>
</dbReference>
<protein>
    <submittedName>
        <fullName evidence="7">Oxygen-insensitive NADPH nitroreductase</fullName>
        <ecNumber evidence="7">1.5.1.38</ecNumber>
    </submittedName>
</protein>
<accession>A0A520RX30</accession>
<sequence length="245" mass="27059">MESIIKLLKSHTSIRKFKKQPIEESLLLSLIEAGQSAATSSFLQGTTVIRIQNMETRGKIADLCGGQTYVGSAAEFLVFCADLKRSKSCCNKHKVEFNGDYTEQFIIATVDVALMAQSMVAAAESCGIGICYIGAIRNDPQKITELLNIPKHVYPVFGLCLGYPDQAPEVKPRLPLEVVLKNEVYEDLEDNALIEDYDSKIEEYYGERSGGGHGTPWTAQIAGLLSTKSRPHMRAFLAKQGFNFK</sequence>
<evidence type="ECO:0000313" key="7">
    <source>
        <dbReference type="EMBL" id="RZO74737.1"/>
    </source>
</evidence>
<keyword evidence="2 5" id="KW-0285">Flavoprotein</keyword>
<dbReference type="InterPro" id="IPR029479">
    <property type="entry name" value="Nitroreductase"/>
</dbReference>
<keyword evidence="5" id="KW-0521">NADP</keyword>
<reference evidence="7 8" key="1">
    <citation type="submission" date="2019-02" db="EMBL/GenBank/DDBJ databases">
        <title>Prokaryotic population dynamics and viral predation in marine succession experiment using metagenomics: the confinement effect.</title>
        <authorList>
            <person name="Haro-Moreno J.M."/>
            <person name="Rodriguez-Valera F."/>
            <person name="Lopez-Perez M."/>
        </authorList>
    </citation>
    <scope>NUCLEOTIDE SEQUENCE [LARGE SCALE GENOMIC DNA]</scope>
    <source>
        <strain evidence="7">MED-G157</strain>
    </source>
</reference>
<dbReference type="PANTHER" id="PTHR43425">
    <property type="entry name" value="OXYGEN-INSENSITIVE NADPH NITROREDUCTASE"/>
    <property type="match status" value="1"/>
</dbReference>
<comment type="caution">
    <text evidence="7">The sequence shown here is derived from an EMBL/GenBank/DDBJ whole genome shotgun (WGS) entry which is preliminary data.</text>
</comment>